<keyword evidence="3" id="KW-1185">Reference proteome</keyword>
<organism evidence="2 3">
    <name type="scientific">Apolygus lucorum</name>
    <name type="common">Small green plant bug</name>
    <name type="synonym">Lygocoris lucorum</name>
    <dbReference type="NCBI Taxonomy" id="248454"/>
    <lineage>
        <taxon>Eukaryota</taxon>
        <taxon>Metazoa</taxon>
        <taxon>Ecdysozoa</taxon>
        <taxon>Arthropoda</taxon>
        <taxon>Hexapoda</taxon>
        <taxon>Insecta</taxon>
        <taxon>Pterygota</taxon>
        <taxon>Neoptera</taxon>
        <taxon>Paraneoptera</taxon>
        <taxon>Hemiptera</taxon>
        <taxon>Heteroptera</taxon>
        <taxon>Panheteroptera</taxon>
        <taxon>Cimicomorpha</taxon>
        <taxon>Miridae</taxon>
        <taxon>Mirini</taxon>
        <taxon>Apolygus</taxon>
    </lineage>
</organism>
<accession>A0A8S9XWH4</accession>
<proteinExistence type="predicted"/>
<name>A0A8S9XWH4_APOLU</name>
<evidence type="ECO:0000313" key="2">
    <source>
        <dbReference type="EMBL" id="KAF6211955.1"/>
    </source>
</evidence>
<dbReference type="EMBL" id="WIXP02000004">
    <property type="protein sequence ID" value="KAF6211955.1"/>
    <property type="molecule type" value="Genomic_DNA"/>
</dbReference>
<dbReference type="OrthoDB" id="70874at2759"/>
<feature type="compositionally biased region" description="Low complexity" evidence="1">
    <location>
        <begin position="40"/>
        <end position="60"/>
    </location>
</feature>
<comment type="caution">
    <text evidence="2">The sequence shown here is derived from an EMBL/GenBank/DDBJ whole genome shotgun (WGS) entry which is preliminary data.</text>
</comment>
<evidence type="ECO:0000256" key="1">
    <source>
        <dbReference type="SAM" id="MobiDB-lite"/>
    </source>
</evidence>
<evidence type="ECO:0000313" key="3">
    <source>
        <dbReference type="Proteomes" id="UP000466442"/>
    </source>
</evidence>
<feature type="region of interest" description="Disordered" evidence="1">
    <location>
        <begin position="40"/>
        <end position="63"/>
    </location>
</feature>
<gene>
    <name evidence="2" type="ORF">GE061_012472</name>
</gene>
<sequence>MKRPRLWDISNLDDNLLKFSFGHRLNGKSSIMAVWGENWSSGSDTDESGSSYHSDDSSQSGRMESARILGETFHFPQGLCDNPEIFKEVLSIDTWNNFTPEQRQHLEVSPDLHVLIFLRLKG</sequence>
<protein>
    <submittedName>
        <fullName evidence="2">Uncharacterized protein</fullName>
    </submittedName>
</protein>
<dbReference type="Proteomes" id="UP000466442">
    <property type="component" value="Unassembled WGS sequence"/>
</dbReference>
<dbReference type="AlphaFoldDB" id="A0A8S9XWH4"/>
<reference evidence="2" key="1">
    <citation type="journal article" date="2021" name="Mol. Ecol. Resour.">
        <title>Apolygus lucorum genome provides insights into omnivorousness and mesophyll feeding.</title>
        <authorList>
            <person name="Liu Y."/>
            <person name="Liu H."/>
            <person name="Wang H."/>
            <person name="Huang T."/>
            <person name="Liu B."/>
            <person name="Yang B."/>
            <person name="Yin L."/>
            <person name="Li B."/>
            <person name="Zhang Y."/>
            <person name="Zhang S."/>
            <person name="Jiang F."/>
            <person name="Zhang X."/>
            <person name="Ren Y."/>
            <person name="Wang B."/>
            <person name="Wang S."/>
            <person name="Lu Y."/>
            <person name="Wu K."/>
            <person name="Fan W."/>
            <person name="Wang G."/>
        </authorList>
    </citation>
    <scope>NUCLEOTIDE SEQUENCE</scope>
    <source>
        <strain evidence="2">12Hb</strain>
    </source>
</reference>